<feature type="compositionally biased region" description="Polar residues" evidence="2">
    <location>
        <begin position="370"/>
        <end position="382"/>
    </location>
</feature>
<name>A0A150GU30_GONPE</name>
<feature type="region of interest" description="Disordered" evidence="2">
    <location>
        <begin position="689"/>
        <end position="717"/>
    </location>
</feature>
<feature type="compositionally biased region" description="Acidic residues" evidence="2">
    <location>
        <begin position="813"/>
        <end position="823"/>
    </location>
</feature>
<feature type="domain" description="Peptide-N-glycosidase F N-terminal" evidence="3">
    <location>
        <begin position="607"/>
        <end position="777"/>
    </location>
</feature>
<sequence>MSDPGSQGLGSSQEVLPGLVVEPFTVTTPTGDFTYDPANASRPAVVLILNPVDPFQRAMWSSWSLQMFLREAPLYAADYLFVPYTWSGDAAIDYCYYMYSRMMEAAREVYGNNDTTDEELRRRVFAHVHFVSTPGLHISGQVSRLLKQWSGEMRVLTASVTVDGGGGGGSSTGGGGGGGGGRIPVPAAAAAGATTTTIRSSADAGPKAMAAANALATMEVTEGAAAAETAGSDGNGAAGSIAVRPVPWWQGLLSGLRQRFTGGVPSPSELQPRGRSLAQTLEQQSREFRAAAEGSASSASSAAAAARSSSAAGAPEAGAEPAVPGLAVGRLDAWYGWLPSPTAAGAGPAPLAVWTPPPGGSPCDVPPAPSQQQLRPQRQTEGAQREGAADGGDSGSIGGGGGGGGVAGAWALVFNATREAHPECTYSRAILAMQLAGAKGVIFVSNPDQDVEVITPDSLGVKGVRGANGVSSYDASGGVSGAAAARDGDGPQRAWRVRRDGDGSGDYYDSDEEPSIPATMVAYTDGLDLVTLADEAAQANSSAVVEFGTRPVPVGWFVADPWVGLQEAGWAQLPTMQHAGWAAWWHVYLGRLKERLGAERARRGHRVVEVFRGEPFPGPHGATAVARLPRGLPRRYNRLLLDFALGCEGAFDASCPAWDHMVQLFACCDPRPDRCAPCPTTLWRPRSGAGGAGGAGGAAGLQAGGQEGRQEGDGAGEQRCGLELGRWATPFRRRVGRWLTDVTPLLAALGDGGRCAFTVQTAPWADGNWTATLSLRLSYDQPPAAPSGTALVADDGRVAEEEAEEADKHAEGGDDDDDDAEELDDKHEEQAKEEGEEREEDEMEEAAEQAALTARRSVAVGDGASFGERPLRPISLVPLFGSAAFDASYNRNREPVSFTTPYGTRRAVLVSYITGHGSDKHGCGEFCPTSHHFFVNGIEAAVRNMTDAGTAWGCADAVLYGSVPNQHGTWFYGRGGWCDGAAVEPWAEEVDVGHVLRPEYGNNTVWYKGLYGGSDPEDPPEGFTAGYIMMQSLLVFYGY</sequence>
<protein>
    <recommendedName>
        <fullName evidence="3">Peptide-N-glycosidase F N-terminal domain-containing protein</fullName>
    </recommendedName>
</protein>
<feature type="region of interest" description="Disordered" evidence="2">
    <location>
        <begin position="164"/>
        <end position="183"/>
    </location>
</feature>
<feature type="compositionally biased region" description="Acidic residues" evidence="2">
    <location>
        <begin position="836"/>
        <end position="847"/>
    </location>
</feature>
<dbReference type="SMART" id="SM01290">
    <property type="entry name" value="N-glycanase_N"/>
    <property type="match status" value="1"/>
</dbReference>
<accession>A0A150GU30</accession>
<dbReference type="GO" id="GO:0016715">
    <property type="term" value="F:oxidoreductase activity, acting on paired donors, with incorporation or reduction of molecular oxygen, reduced ascorbate as one donor, and incorporation of one atom of oxygen"/>
    <property type="evidence" value="ECO:0007669"/>
    <property type="project" value="InterPro"/>
</dbReference>
<reference evidence="5" key="1">
    <citation type="journal article" date="2016" name="Nat. Commun.">
        <title>The Gonium pectorale genome demonstrates co-option of cell cycle regulation during the evolution of multicellularity.</title>
        <authorList>
            <person name="Hanschen E.R."/>
            <person name="Marriage T.N."/>
            <person name="Ferris P.J."/>
            <person name="Hamaji T."/>
            <person name="Toyoda A."/>
            <person name="Fujiyama A."/>
            <person name="Neme R."/>
            <person name="Noguchi H."/>
            <person name="Minakuchi Y."/>
            <person name="Suzuki M."/>
            <person name="Kawai-Toyooka H."/>
            <person name="Smith D.R."/>
            <person name="Sparks H."/>
            <person name="Anderson J."/>
            <person name="Bakaric R."/>
            <person name="Luria V."/>
            <person name="Karger A."/>
            <person name="Kirschner M.W."/>
            <person name="Durand P.M."/>
            <person name="Michod R.E."/>
            <person name="Nozaki H."/>
            <person name="Olson B.J."/>
        </authorList>
    </citation>
    <scope>NUCLEOTIDE SEQUENCE [LARGE SCALE GENOMIC DNA]</scope>
    <source>
        <strain evidence="5">NIES-2863</strain>
    </source>
</reference>
<evidence type="ECO:0000313" key="4">
    <source>
        <dbReference type="EMBL" id="KXZ53253.1"/>
    </source>
</evidence>
<dbReference type="Gene3D" id="3.50.30.30">
    <property type="match status" value="1"/>
</dbReference>
<dbReference type="PANTHER" id="PTHR39319">
    <property type="entry name" value="SI:DKEY-256H2.1"/>
    <property type="match status" value="1"/>
</dbReference>
<feature type="compositionally biased region" description="Gly residues" evidence="2">
    <location>
        <begin position="389"/>
        <end position="401"/>
    </location>
</feature>
<dbReference type="Gene3D" id="2.60.120.230">
    <property type="match status" value="1"/>
</dbReference>
<proteinExistence type="predicted"/>
<feature type="compositionally biased region" description="Pro residues" evidence="2">
    <location>
        <begin position="355"/>
        <end position="369"/>
    </location>
</feature>
<feature type="compositionally biased region" description="Basic and acidic residues" evidence="2">
    <location>
        <begin position="798"/>
        <end position="812"/>
    </location>
</feature>
<evidence type="ECO:0000256" key="2">
    <source>
        <dbReference type="SAM" id="MobiDB-lite"/>
    </source>
</evidence>
<dbReference type="AlphaFoldDB" id="A0A150GU30"/>
<keyword evidence="1" id="KW-1015">Disulfide bond</keyword>
<dbReference type="InterPro" id="IPR053251">
    <property type="entry name" value="N-glycanase"/>
</dbReference>
<dbReference type="InterPro" id="IPR008977">
    <property type="entry name" value="PHM/PNGase_F_dom_sf"/>
</dbReference>
<evidence type="ECO:0000256" key="1">
    <source>
        <dbReference type="ARBA" id="ARBA00023157"/>
    </source>
</evidence>
<dbReference type="Pfam" id="PF09112">
    <property type="entry name" value="N-glycanase_N"/>
    <property type="match status" value="1"/>
</dbReference>
<organism evidence="4 5">
    <name type="scientific">Gonium pectorale</name>
    <name type="common">Green alga</name>
    <dbReference type="NCBI Taxonomy" id="33097"/>
    <lineage>
        <taxon>Eukaryota</taxon>
        <taxon>Viridiplantae</taxon>
        <taxon>Chlorophyta</taxon>
        <taxon>core chlorophytes</taxon>
        <taxon>Chlorophyceae</taxon>
        <taxon>CS clade</taxon>
        <taxon>Chlamydomonadales</taxon>
        <taxon>Volvocaceae</taxon>
        <taxon>Gonium</taxon>
    </lineage>
</organism>
<evidence type="ECO:0000313" key="5">
    <source>
        <dbReference type="Proteomes" id="UP000075714"/>
    </source>
</evidence>
<dbReference type="EMBL" id="LSYV01000008">
    <property type="protein sequence ID" value="KXZ53253.1"/>
    <property type="molecule type" value="Genomic_DNA"/>
</dbReference>
<keyword evidence="5" id="KW-1185">Reference proteome</keyword>
<feature type="compositionally biased region" description="Gly residues" evidence="2">
    <location>
        <begin position="164"/>
        <end position="182"/>
    </location>
</feature>
<evidence type="ECO:0000259" key="3">
    <source>
        <dbReference type="SMART" id="SM01290"/>
    </source>
</evidence>
<feature type="compositionally biased region" description="Gly residues" evidence="2">
    <location>
        <begin position="689"/>
        <end position="707"/>
    </location>
</feature>
<dbReference type="STRING" id="33097.A0A150GU30"/>
<dbReference type="InterPro" id="IPR015196">
    <property type="entry name" value="PngaseF_N"/>
</dbReference>
<feature type="region of interest" description="Disordered" evidence="2">
    <location>
        <begin position="798"/>
        <end position="855"/>
    </location>
</feature>
<dbReference type="Proteomes" id="UP000075714">
    <property type="component" value="Unassembled WGS sequence"/>
</dbReference>
<dbReference type="PANTHER" id="PTHR39319:SF1">
    <property type="entry name" value="SI:DKEY-256H2.1"/>
    <property type="match status" value="1"/>
</dbReference>
<dbReference type="InterPro" id="IPR014784">
    <property type="entry name" value="Cu2_ascorb_mOase-like_C"/>
</dbReference>
<dbReference type="OrthoDB" id="506676at2759"/>
<gene>
    <name evidence="4" type="ORF">GPECTOR_7g1147</name>
</gene>
<feature type="region of interest" description="Disordered" evidence="2">
    <location>
        <begin position="349"/>
        <end position="401"/>
    </location>
</feature>
<dbReference type="SUPFAM" id="SSF49742">
    <property type="entry name" value="PHM/PNGase F"/>
    <property type="match status" value="1"/>
</dbReference>
<dbReference type="Pfam" id="PF09113">
    <property type="entry name" value="N-glycanase_C"/>
    <property type="match status" value="1"/>
</dbReference>
<dbReference type="InterPro" id="IPR015197">
    <property type="entry name" value="PngaseF_C"/>
</dbReference>
<comment type="caution">
    <text evidence="4">The sequence shown here is derived from an EMBL/GenBank/DDBJ whole genome shotgun (WGS) entry which is preliminary data.</text>
</comment>
<feature type="compositionally biased region" description="Basic and acidic residues" evidence="2">
    <location>
        <begin position="824"/>
        <end position="835"/>
    </location>
</feature>